<reference evidence="2" key="1">
    <citation type="journal article" date="2023" name="GigaByte">
        <title>Genome assembly of the bearded iris, Iris pallida Lam.</title>
        <authorList>
            <person name="Bruccoleri R.E."/>
            <person name="Oakeley E.J."/>
            <person name="Faust A.M.E."/>
            <person name="Altorfer M."/>
            <person name="Dessus-Babus S."/>
            <person name="Burckhardt D."/>
            <person name="Oertli M."/>
            <person name="Naumann U."/>
            <person name="Petersen F."/>
            <person name="Wong J."/>
        </authorList>
    </citation>
    <scope>NUCLEOTIDE SEQUENCE</scope>
    <source>
        <strain evidence="2">GSM-AAB239-AS_SAM_17_03QT</strain>
    </source>
</reference>
<proteinExistence type="predicted"/>
<dbReference type="EMBL" id="JANAVB010021596">
    <property type="protein sequence ID" value="KAJ6825801.1"/>
    <property type="molecule type" value="Genomic_DNA"/>
</dbReference>
<evidence type="ECO:0000313" key="3">
    <source>
        <dbReference type="Proteomes" id="UP001140949"/>
    </source>
</evidence>
<evidence type="ECO:0000313" key="2">
    <source>
        <dbReference type="EMBL" id="KAJ6852506.1"/>
    </source>
</evidence>
<comment type="caution">
    <text evidence="2">The sequence shown here is derived from an EMBL/GenBank/DDBJ whole genome shotgun (WGS) entry which is preliminary data.</text>
</comment>
<protein>
    <submittedName>
        <fullName evidence="2">Uncharacterized protein</fullName>
    </submittedName>
</protein>
<dbReference type="AlphaFoldDB" id="A0AAX6IGX3"/>
<dbReference type="Proteomes" id="UP001140949">
    <property type="component" value="Unassembled WGS sequence"/>
</dbReference>
<keyword evidence="3" id="KW-1185">Reference proteome</keyword>
<name>A0AAX6IGX3_IRIPA</name>
<sequence>MKIIRNLKVDLRNQSLLFDLIDLHRIVAPTEHRQLVSGLRTCFLQCNFLQEDIQFL</sequence>
<organism evidence="2 3">
    <name type="scientific">Iris pallida</name>
    <name type="common">Sweet iris</name>
    <dbReference type="NCBI Taxonomy" id="29817"/>
    <lineage>
        <taxon>Eukaryota</taxon>
        <taxon>Viridiplantae</taxon>
        <taxon>Streptophyta</taxon>
        <taxon>Embryophyta</taxon>
        <taxon>Tracheophyta</taxon>
        <taxon>Spermatophyta</taxon>
        <taxon>Magnoliopsida</taxon>
        <taxon>Liliopsida</taxon>
        <taxon>Asparagales</taxon>
        <taxon>Iridaceae</taxon>
        <taxon>Iridoideae</taxon>
        <taxon>Irideae</taxon>
        <taxon>Iris</taxon>
    </lineage>
</organism>
<dbReference type="EMBL" id="JANAVB010001800">
    <property type="protein sequence ID" value="KAJ6852506.1"/>
    <property type="molecule type" value="Genomic_DNA"/>
</dbReference>
<reference evidence="2" key="2">
    <citation type="submission" date="2023-04" db="EMBL/GenBank/DDBJ databases">
        <authorList>
            <person name="Bruccoleri R.E."/>
            <person name="Oakeley E.J."/>
            <person name="Faust A.-M."/>
            <person name="Dessus-Babus S."/>
            <person name="Altorfer M."/>
            <person name="Burckhardt D."/>
            <person name="Oertli M."/>
            <person name="Naumann U."/>
            <person name="Petersen F."/>
            <person name="Wong J."/>
        </authorList>
    </citation>
    <scope>NUCLEOTIDE SEQUENCE</scope>
    <source>
        <strain evidence="2">GSM-AAB239-AS_SAM_17_03QT</strain>
        <tissue evidence="2">Leaf</tissue>
    </source>
</reference>
<gene>
    <name evidence="2" type="ORF">M6B38_256035</name>
    <name evidence="1" type="ORF">M6B38_375530</name>
</gene>
<accession>A0AAX6IGX3</accession>
<evidence type="ECO:0000313" key="1">
    <source>
        <dbReference type="EMBL" id="KAJ6825801.1"/>
    </source>
</evidence>